<keyword evidence="9" id="KW-1185">Reference proteome</keyword>
<dbReference type="SMART" id="SM00679">
    <property type="entry name" value="CTNS"/>
    <property type="match status" value="2"/>
</dbReference>
<protein>
    <submittedName>
        <fullName evidence="8">Uncharacterized protein</fullName>
    </submittedName>
</protein>
<evidence type="ECO:0000256" key="2">
    <source>
        <dbReference type="ARBA" id="ARBA00022692"/>
    </source>
</evidence>
<evidence type="ECO:0000256" key="6">
    <source>
        <dbReference type="ARBA" id="ARBA00050768"/>
    </source>
</evidence>
<keyword evidence="2 7" id="KW-0812">Transmembrane</keyword>
<feature type="transmembrane region" description="Helical" evidence="7">
    <location>
        <begin position="65"/>
        <end position="83"/>
    </location>
</feature>
<reference evidence="8 9" key="1">
    <citation type="journal article" date="2019" name="Front. Genet.">
        <title>Whole-Genome Sequencing of the Opportunistic Yeast Pathogen Candida inconspicua Uncovers Its Hybrid Origin.</title>
        <authorList>
            <person name="Mixao V."/>
            <person name="Hansen A.P."/>
            <person name="Saus E."/>
            <person name="Boekhout T."/>
            <person name="Lass-Florl C."/>
            <person name="Gabaldon T."/>
        </authorList>
    </citation>
    <scope>NUCLEOTIDE SEQUENCE [LARGE SCALE GENOMIC DNA]</scope>
    <source>
        <strain evidence="8 9">CBS 180</strain>
    </source>
</reference>
<dbReference type="OrthoDB" id="8048523at2759"/>
<feature type="transmembrane region" description="Helical" evidence="7">
    <location>
        <begin position="237"/>
        <end position="255"/>
    </location>
</feature>
<comment type="subcellular location">
    <subcellularLocation>
        <location evidence="1">Membrane</location>
        <topology evidence="1">Multi-pass membrane protein</topology>
    </subcellularLocation>
</comment>
<dbReference type="GO" id="GO:0034488">
    <property type="term" value="P:basic amino acid transmembrane export from vacuole"/>
    <property type="evidence" value="ECO:0007669"/>
    <property type="project" value="TreeGrafter"/>
</dbReference>
<dbReference type="AlphaFoldDB" id="A0A4T0WYZ9"/>
<evidence type="ECO:0000256" key="4">
    <source>
        <dbReference type="ARBA" id="ARBA00023136"/>
    </source>
</evidence>
<evidence type="ECO:0000313" key="9">
    <source>
        <dbReference type="Proteomes" id="UP000307173"/>
    </source>
</evidence>
<dbReference type="InterPro" id="IPR006603">
    <property type="entry name" value="PQ-loop_rpt"/>
</dbReference>
<evidence type="ECO:0000313" key="8">
    <source>
        <dbReference type="EMBL" id="TID19237.1"/>
    </source>
</evidence>
<sequence>MISSVLSIASTAFWLVALLPQQWQNFSTKSVDGLSLHFMVLWLLGDSCNLIGCFLTQQLPFQTCLAVYFIFNDIVLDFQYWYYRKEDKQRRYSQISLHESDPINPLPNNDKVYLATEVGETSSISSHPIKIASVPMVVAVSLSSLSSVSALPITTDIHTRPSDIEFIGLCFAWLCTIVYCCSRIPQLYHNYTRKSVDGISPLLFTFALLGNLTYSLSIVSAEIPKEMSYSQFLIKELPYLIGSLGTVLFDAIYFLQRKIYKPL</sequence>
<evidence type="ECO:0000256" key="5">
    <source>
        <dbReference type="ARBA" id="ARBA00038039"/>
    </source>
</evidence>
<dbReference type="GO" id="GO:0000329">
    <property type="term" value="C:fungal-type vacuole membrane"/>
    <property type="evidence" value="ECO:0007669"/>
    <property type="project" value="TreeGrafter"/>
</dbReference>
<comment type="caution">
    <text evidence="8">The sequence shown here is derived from an EMBL/GenBank/DDBJ whole genome shotgun (WGS) entry which is preliminary data.</text>
</comment>
<gene>
    <name evidence="8" type="ORF">CANINC_003807</name>
</gene>
<feature type="transmembrane region" description="Helical" evidence="7">
    <location>
        <begin position="131"/>
        <end position="154"/>
    </location>
</feature>
<keyword evidence="3 7" id="KW-1133">Transmembrane helix</keyword>
<evidence type="ECO:0000256" key="1">
    <source>
        <dbReference type="ARBA" id="ARBA00004141"/>
    </source>
</evidence>
<dbReference type="Gene3D" id="1.20.1280.290">
    <property type="match status" value="2"/>
</dbReference>
<dbReference type="Pfam" id="PF04193">
    <property type="entry name" value="PQ-loop"/>
    <property type="match status" value="2"/>
</dbReference>
<feature type="transmembrane region" description="Helical" evidence="7">
    <location>
        <begin position="196"/>
        <end position="217"/>
    </location>
</feature>
<dbReference type="InterPro" id="IPR051415">
    <property type="entry name" value="LAAT-1"/>
</dbReference>
<proteinExistence type="inferred from homology"/>
<dbReference type="PANTHER" id="PTHR16201">
    <property type="entry name" value="SEVEN TRANSMEMBRANE PROTEIN 1-RELATED"/>
    <property type="match status" value="1"/>
</dbReference>
<evidence type="ECO:0000256" key="3">
    <source>
        <dbReference type="ARBA" id="ARBA00022989"/>
    </source>
</evidence>
<feature type="transmembrane region" description="Helical" evidence="7">
    <location>
        <begin position="166"/>
        <end position="184"/>
    </location>
</feature>
<dbReference type="GO" id="GO:0015174">
    <property type="term" value="F:basic amino acid transmembrane transporter activity"/>
    <property type="evidence" value="ECO:0007669"/>
    <property type="project" value="TreeGrafter"/>
</dbReference>
<dbReference type="EMBL" id="SELW01000599">
    <property type="protein sequence ID" value="TID19237.1"/>
    <property type="molecule type" value="Genomic_DNA"/>
</dbReference>
<dbReference type="PANTHER" id="PTHR16201:SF34">
    <property type="entry name" value="LYSOSOMAL AMINO ACID TRANSPORTER 1"/>
    <property type="match status" value="1"/>
</dbReference>
<dbReference type="Proteomes" id="UP000307173">
    <property type="component" value="Unassembled WGS sequence"/>
</dbReference>
<keyword evidence="4 7" id="KW-0472">Membrane</keyword>
<comment type="similarity">
    <text evidence="5">Belongs to the laat-1 family.</text>
</comment>
<evidence type="ECO:0000256" key="7">
    <source>
        <dbReference type="SAM" id="Phobius"/>
    </source>
</evidence>
<organism evidence="8 9">
    <name type="scientific">Pichia inconspicua</name>
    <dbReference type="NCBI Taxonomy" id="52247"/>
    <lineage>
        <taxon>Eukaryota</taxon>
        <taxon>Fungi</taxon>
        <taxon>Dikarya</taxon>
        <taxon>Ascomycota</taxon>
        <taxon>Saccharomycotina</taxon>
        <taxon>Pichiomycetes</taxon>
        <taxon>Pichiales</taxon>
        <taxon>Pichiaceae</taxon>
        <taxon>Pichia</taxon>
    </lineage>
</organism>
<comment type="catalytic activity">
    <reaction evidence="6">
        <text>L-histidine(out) + L-arginine(in) = L-histidine(in) + L-arginine(out)</text>
        <dbReference type="Rhea" id="RHEA:71063"/>
        <dbReference type="ChEBI" id="CHEBI:32682"/>
        <dbReference type="ChEBI" id="CHEBI:57595"/>
    </reaction>
</comment>
<dbReference type="FunFam" id="1.20.1280.290:FF:000009">
    <property type="entry name" value="PQ loop repeat family protein"/>
    <property type="match status" value="1"/>
</dbReference>
<accession>A0A4T0WYZ9</accession>
<name>A0A4T0WYZ9_9ASCO</name>